<dbReference type="InterPro" id="IPR036691">
    <property type="entry name" value="Endo/exonu/phosph_ase_sf"/>
</dbReference>
<reference evidence="1" key="5">
    <citation type="journal article" date="2021" name="G3 (Bethesda)">
        <title>Aegilops tauschii genome assembly Aet v5.0 features greater sequence contiguity and improved annotation.</title>
        <authorList>
            <person name="Wang L."/>
            <person name="Zhu T."/>
            <person name="Rodriguez J.C."/>
            <person name="Deal K.R."/>
            <person name="Dubcovsky J."/>
            <person name="McGuire P.E."/>
            <person name="Lux T."/>
            <person name="Spannagl M."/>
            <person name="Mayer K.F.X."/>
            <person name="Baldrich P."/>
            <person name="Meyers B.C."/>
            <person name="Huo N."/>
            <person name="Gu Y.Q."/>
            <person name="Zhou H."/>
            <person name="Devos K.M."/>
            <person name="Bennetzen J.L."/>
            <person name="Unver T."/>
            <person name="Budak H."/>
            <person name="Gulick P.J."/>
            <person name="Galiba G."/>
            <person name="Kalapos B."/>
            <person name="Nelson D.R."/>
            <person name="Li P."/>
            <person name="You F.M."/>
            <person name="Luo M.C."/>
            <person name="Dvorak J."/>
        </authorList>
    </citation>
    <scope>NUCLEOTIDE SEQUENCE [LARGE SCALE GENOMIC DNA]</scope>
    <source>
        <strain evidence="1">cv. AL8/78</strain>
    </source>
</reference>
<organism evidence="1 2">
    <name type="scientific">Aegilops tauschii subsp. strangulata</name>
    <name type="common">Goatgrass</name>
    <dbReference type="NCBI Taxonomy" id="200361"/>
    <lineage>
        <taxon>Eukaryota</taxon>
        <taxon>Viridiplantae</taxon>
        <taxon>Streptophyta</taxon>
        <taxon>Embryophyta</taxon>
        <taxon>Tracheophyta</taxon>
        <taxon>Spermatophyta</taxon>
        <taxon>Magnoliopsida</taxon>
        <taxon>Liliopsida</taxon>
        <taxon>Poales</taxon>
        <taxon>Poaceae</taxon>
        <taxon>BOP clade</taxon>
        <taxon>Pooideae</taxon>
        <taxon>Triticodae</taxon>
        <taxon>Triticeae</taxon>
        <taxon>Triticinae</taxon>
        <taxon>Aegilops</taxon>
    </lineage>
</organism>
<dbReference type="EnsemblPlants" id="AET5Gv20896500.1">
    <property type="protein sequence ID" value="AET5Gv20896500.1"/>
    <property type="gene ID" value="AET5Gv20896500"/>
</dbReference>
<reference evidence="2" key="1">
    <citation type="journal article" date="2014" name="Science">
        <title>Ancient hybridizations among the ancestral genomes of bread wheat.</title>
        <authorList>
            <consortium name="International Wheat Genome Sequencing Consortium,"/>
            <person name="Marcussen T."/>
            <person name="Sandve S.R."/>
            <person name="Heier L."/>
            <person name="Spannagl M."/>
            <person name="Pfeifer M."/>
            <person name="Jakobsen K.S."/>
            <person name="Wulff B.B."/>
            <person name="Steuernagel B."/>
            <person name="Mayer K.F."/>
            <person name="Olsen O.A."/>
        </authorList>
    </citation>
    <scope>NUCLEOTIDE SEQUENCE [LARGE SCALE GENOMIC DNA]</scope>
    <source>
        <strain evidence="2">cv. AL8/78</strain>
    </source>
</reference>
<dbReference type="Gene3D" id="3.60.10.10">
    <property type="entry name" value="Endonuclease/exonuclease/phosphatase"/>
    <property type="match status" value="1"/>
</dbReference>
<dbReference type="STRING" id="200361.A0A453LSL3"/>
<reference evidence="1" key="4">
    <citation type="submission" date="2019-03" db="UniProtKB">
        <authorList>
            <consortium name="EnsemblPlants"/>
        </authorList>
    </citation>
    <scope>IDENTIFICATION</scope>
</reference>
<evidence type="ECO:0000313" key="1">
    <source>
        <dbReference type="EnsemblPlants" id="AET5Gv20896500.1"/>
    </source>
</evidence>
<dbReference type="PANTHER" id="PTHR33710">
    <property type="entry name" value="BNAC02G09200D PROTEIN"/>
    <property type="match status" value="1"/>
</dbReference>
<dbReference type="PANTHER" id="PTHR33710:SF72">
    <property type="entry name" value="OS04G0204200 PROTEIN"/>
    <property type="match status" value="1"/>
</dbReference>
<proteinExistence type="predicted"/>
<reference evidence="1" key="3">
    <citation type="journal article" date="2017" name="Nature">
        <title>Genome sequence of the progenitor of the wheat D genome Aegilops tauschii.</title>
        <authorList>
            <person name="Luo M.C."/>
            <person name="Gu Y.Q."/>
            <person name="Puiu D."/>
            <person name="Wang H."/>
            <person name="Twardziok S.O."/>
            <person name="Deal K.R."/>
            <person name="Huo N."/>
            <person name="Zhu T."/>
            <person name="Wang L."/>
            <person name="Wang Y."/>
            <person name="McGuire P.E."/>
            <person name="Liu S."/>
            <person name="Long H."/>
            <person name="Ramasamy R.K."/>
            <person name="Rodriguez J.C."/>
            <person name="Van S.L."/>
            <person name="Yuan L."/>
            <person name="Wang Z."/>
            <person name="Xia Z."/>
            <person name="Xiao L."/>
            <person name="Anderson O.D."/>
            <person name="Ouyang S."/>
            <person name="Liang Y."/>
            <person name="Zimin A.V."/>
            <person name="Pertea G."/>
            <person name="Qi P."/>
            <person name="Bennetzen J.L."/>
            <person name="Dai X."/>
            <person name="Dawson M.W."/>
            <person name="Muller H.G."/>
            <person name="Kugler K."/>
            <person name="Rivarola-Duarte L."/>
            <person name="Spannagl M."/>
            <person name="Mayer K.F.X."/>
            <person name="Lu F.H."/>
            <person name="Bevan M.W."/>
            <person name="Leroy P."/>
            <person name="Li P."/>
            <person name="You F.M."/>
            <person name="Sun Q."/>
            <person name="Liu Z."/>
            <person name="Lyons E."/>
            <person name="Wicker T."/>
            <person name="Salzberg S.L."/>
            <person name="Devos K.M."/>
            <person name="Dvorak J."/>
        </authorList>
    </citation>
    <scope>NUCLEOTIDE SEQUENCE [LARGE SCALE GENOMIC DNA]</scope>
    <source>
        <strain evidence="1">cv. AL8/78</strain>
    </source>
</reference>
<dbReference type="AlphaFoldDB" id="A0A453LSL3"/>
<name>A0A453LSL3_AEGTS</name>
<sequence>MPSSGASGGILVAWDSGSLSGQTVAVHEYHVTVRFSSTSTNNSFLLSTVYAPCLNSERTRFFEAMSSLNVQDSLQWIVLGDFNMYRFAHEKSQGLISWNVMERFNSWIKDSGLDDIHIDNRLFTWSNKMSSPTLVRLEHVLVNTAWNLSLLHTSISVVPATTSDHAPILVKFSDDVPRSSLFRMENHWLETEEARNIIMDCW</sequence>
<reference evidence="2" key="2">
    <citation type="journal article" date="2017" name="Nat. Plants">
        <title>The Aegilops tauschii genome reveals multiple impacts of transposons.</title>
        <authorList>
            <person name="Zhao G."/>
            <person name="Zou C."/>
            <person name="Li K."/>
            <person name="Wang K."/>
            <person name="Li T."/>
            <person name="Gao L."/>
            <person name="Zhang X."/>
            <person name="Wang H."/>
            <person name="Yang Z."/>
            <person name="Liu X."/>
            <person name="Jiang W."/>
            <person name="Mao L."/>
            <person name="Kong X."/>
            <person name="Jiao Y."/>
            <person name="Jia J."/>
        </authorList>
    </citation>
    <scope>NUCLEOTIDE SEQUENCE [LARGE SCALE GENOMIC DNA]</scope>
    <source>
        <strain evidence="2">cv. AL8/78</strain>
    </source>
</reference>
<protein>
    <recommendedName>
        <fullName evidence="3">Endonuclease/exonuclease/phosphatase domain-containing protein</fullName>
    </recommendedName>
</protein>
<evidence type="ECO:0008006" key="3">
    <source>
        <dbReference type="Google" id="ProtNLM"/>
    </source>
</evidence>
<dbReference type="Gramene" id="AET5Gv20896500.1">
    <property type="protein sequence ID" value="AET5Gv20896500.1"/>
    <property type="gene ID" value="AET5Gv20896500"/>
</dbReference>
<dbReference type="SUPFAM" id="SSF56219">
    <property type="entry name" value="DNase I-like"/>
    <property type="match status" value="1"/>
</dbReference>
<keyword evidence="2" id="KW-1185">Reference proteome</keyword>
<dbReference type="Proteomes" id="UP000015105">
    <property type="component" value="Chromosome 5D"/>
</dbReference>
<accession>A0A453LSL3</accession>
<evidence type="ECO:0000313" key="2">
    <source>
        <dbReference type="Proteomes" id="UP000015105"/>
    </source>
</evidence>